<evidence type="ECO:0000259" key="2">
    <source>
        <dbReference type="Pfam" id="PF05048"/>
    </source>
</evidence>
<dbReference type="EMBL" id="CP010802">
    <property type="protein sequence ID" value="ALC16351.1"/>
    <property type="molecule type" value="Genomic_DNA"/>
</dbReference>
<dbReference type="Pfam" id="PF05048">
    <property type="entry name" value="NosD"/>
    <property type="match status" value="1"/>
</dbReference>
<dbReference type="OrthoDB" id="5405611at2"/>
<dbReference type="SMART" id="SM00710">
    <property type="entry name" value="PbH1"/>
    <property type="match status" value="4"/>
</dbReference>
<dbReference type="Gene3D" id="2.160.20.10">
    <property type="entry name" value="Single-stranded right-handed beta-helix, Pectin lyase-like"/>
    <property type="match status" value="1"/>
</dbReference>
<feature type="chain" id="PRO_5005791857" description="Periplasmic copper-binding protein NosD beta helix domain-containing protein" evidence="1">
    <location>
        <begin position="23"/>
        <end position="267"/>
    </location>
</feature>
<dbReference type="InterPro" id="IPR006626">
    <property type="entry name" value="PbH1"/>
</dbReference>
<name>A0A0M4D268_9BACT</name>
<dbReference type="PATRIC" id="fig|1603606.3.peg.1713"/>
<dbReference type="NCBIfam" id="TIGR03804">
    <property type="entry name" value="para_beta_helix"/>
    <property type="match status" value="1"/>
</dbReference>
<evidence type="ECO:0000313" key="4">
    <source>
        <dbReference type="Proteomes" id="UP000057158"/>
    </source>
</evidence>
<accession>A0A0M4D268</accession>
<keyword evidence="4" id="KW-1185">Reference proteome</keyword>
<dbReference type="InterPro" id="IPR022441">
    <property type="entry name" value="Para_beta_helix_rpt-2"/>
</dbReference>
<dbReference type="AlphaFoldDB" id="A0A0M4D268"/>
<reference evidence="3 4" key="1">
    <citation type="submission" date="2015-07" db="EMBL/GenBank/DDBJ databases">
        <title>Isolation and Genomic Characterization of a Novel Halophilic Metal-Reducing Deltaproteobacterium from the Deep Subsurface.</title>
        <authorList>
            <person name="Badalamenti J.P."/>
            <person name="Summers Z.M."/>
            <person name="Gralnick J.A."/>
            <person name="Bond D.R."/>
        </authorList>
    </citation>
    <scope>NUCLEOTIDE SEQUENCE [LARGE SCALE GENOMIC DNA]</scope>
    <source>
        <strain evidence="3 4">WTL</strain>
    </source>
</reference>
<dbReference type="InterPro" id="IPR007742">
    <property type="entry name" value="NosD_dom"/>
</dbReference>
<dbReference type="RefSeq" id="WP_157671799.1">
    <property type="nucleotide sequence ID" value="NZ_CP010802.1"/>
</dbReference>
<organism evidence="3 4">
    <name type="scientific">Desulfuromonas soudanensis</name>
    <dbReference type="NCBI Taxonomy" id="1603606"/>
    <lineage>
        <taxon>Bacteria</taxon>
        <taxon>Pseudomonadati</taxon>
        <taxon>Thermodesulfobacteriota</taxon>
        <taxon>Desulfuromonadia</taxon>
        <taxon>Desulfuromonadales</taxon>
        <taxon>Desulfuromonadaceae</taxon>
        <taxon>Desulfuromonas</taxon>
    </lineage>
</organism>
<feature type="signal peptide" evidence="1">
    <location>
        <begin position="1"/>
        <end position="22"/>
    </location>
</feature>
<dbReference type="InterPro" id="IPR011050">
    <property type="entry name" value="Pectin_lyase_fold/virulence"/>
</dbReference>
<dbReference type="InterPro" id="IPR012334">
    <property type="entry name" value="Pectin_lyas_fold"/>
</dbReference>
<keyword evidence="1" id="KW-0732">Signal</keyword>
<proteinExistence type="predicted"/>
<evidence type="ECO:0000256" key="1">
    <source>
        <dbReference type="SAM" id="SignalP"/>
    </source>
</evidence>
<sequence>MATARIAPLLLLLLAGCLNPSGQPVTPAEPREVAGILRGETVLEGDVLFSGDVLIPAGSTLTLRPGTRVRIQVSESTRIDPEYLSPATELLVRGTLNILGTPEAPVVFLTTEAPGSEVGDDPLWAGIILDGAAAILRHLQLSRAETGVLCLRSSPRVEGSVFSECRYGLIAQQGSAPLLVGNTFKNGEGGVFCWLGSDPVLEGNGIVGNAEEGVFVDATSRPTLAGNRITGNAIGLALYPRDLVYDPTQIRENEENIRLLGPEEVSP</sequence>
<dbReference type="KEGG" id="des:DSOUD_1572"/>
<dbReference type="PROSITE" id="PS51257">
    <property type="entry name" value="PROKAR_LIPOPROTEIN"/>
    <property type="match status" value="1"/>
</dbReference>
<feature type="domain" description="Periplasmic copper-binding protein NosD beta helix" evidence="2">
    <location>
        <begin position="128"/>
        <end position="237"/>
    </location>
</feature>
<evidence type="ECO:0000313" key="3">
    <source>
        <dbReference type="EMBL" id="ALC16351.1"/>
    </source>
</evidence>
<dbReference type="SUPFAM" id="SSF51126">
    <property type="entry name" value="Pectin lyase-like"/>
    <property type="match status" value="1"/>
</dbReference>
<protein>
    <recommendedName>
        <fullName evidence="2">Periplasmic copper-binding protein NosD beta helix domain-containing protein</fullName>
    </recommendedName>
</protein>
<dbReference type="STRING" id="1603606.DSOUD_1572"/>
<dbReference type="Proteomes" id="UP000057158">
    <property type="component" value="Chromosome"/>
</dbReference>
<gene>
    <name evidence="3" type="ORF">DSOUD_1572</name>
</gene>